<feature type="region of interest" description="Disordered" evidence="14">
    <location>
        <begin position="371"/>
        <end position="458"/>
    </location>
</feature>
<comment type="subcellular location">
    <subcellularLocation>
        <location evidence="2">Cytoplasm</location>
    </subcellularLocation>
    <subcellularLocation>
        <location evidence="1">Nucleus</location>
    </subcellularLocation>
</comment>
<dbReference type="FunFam" id="3.30.160.60:FF:000243">
    <property type="entry name" value="Probable transcription factor steA"/>
    <property type="match status" value="1"/>
</dbReference>
<evidence type="ECO:0000256" key="5">
    <source>
        <dbReference type="ARBA" id="ARBA00022737"/>
    </source>
</evidence>
<dbReference type="Pfam" id="PF00096">
    <property type="entry name" value="zf-C2H2"/>
    <property type="match status" value="2"/>
</dbReference>
<evidence type="ECO:0000256" key="1">
    <source>
        <dbReference type="ARBA" id="ARBA00004123"/>
    </source>
</evidence>
<organism evidence="16 17">
    <name type="scientific">Pleurostoma richardsiae</name>
    <dbReference type="NCBI Taxonomy" id="41990"/>
    <lineage>
        <taxon>Eukaryota</taxon>
        <taxon>Fungi</taxon>
        <taxon>Dikarya</taxon>
        <taxon>Ascomycota</taxon>
        <taxon>Pezizomycotina</taxon>
        <taxon>Sordariomycetes</taxon>
        <taxon>Sordariomycetidae</taxon>
        <taxon>Calosphaeriales</taxon>
        <taxon>Pleurostomataceae</taxon>
        <taxon>Pleurostoma</taxon>
    </lineage>
</organism>
<dbReference type="GO" id="GO:0008270">
    <property type="term" value="F:zinc ion binding"/>
    <property type="evidence" value="ECO:0007669"/>
    <property type="project" value="UniProtKB-KW"/>
</dbReference>
<evidence type="ECO:0000256" key="13">
    <source>
        <dbReference type="PROSITE-ProRule" id="PRU00042"/>
    </source>
</evidence>
<keyword evidence="3" id="KW-0963">Cytoplasm</keyword>
<feature type="compositionally biased region" description="Basic and acidic residues" evidence="14">
    <location>
        <begin position="402"/>
        <end position="416"/>
    </location>
</feature>
<keyword evidence="8" id="KW-0805">Transcription regulation</keyword>
<dbReference type="AlphaFoldDB" id="A0AA38VXV1"/>
<evidence type="ECO:0000256" key="11">
    <source>
        <dbReference type="ARBA" id="ARBA00023242"/>
    </source>
</evidence>
<dbReference type="Gene3D" id="3.30.160.60">
    <property type="entry name" value="Classic Zinc Finger"/>
    <property type="match status" value="2"/>
</dbReference>
<feature type="domain" description="C2H2-type" evidence="15">
    <location>
        <begin position="464"/>
        <end position="492"/>
    </location>
</feature>
<feature type="compositionally biased region" description="Basic and acidic residues" evidence="14">
    <location>
        <begin position="379"/>
        <end position="393"/>
    </location>
</feature>
<name>A0AA38VXV1_9PEZI</name>
<evidence type="ECO:0000256" key="6">
    <source>
        <dbReference type="ARBA" id="ARBA00022771"/>
    </source>
</evidence>
<dbReference type="InterPro" id="IPR013087">
    <property type="entry name" value="Znf_C2H2_type"/>
</dbReference>
<evidence type="ECO:0000256" key="14">
    <source>
        <dbReference type="SAM" id="MobiDB-lite"/>
    </source>
</evidence>
<evidence type="ECO:0000256" key="7">
    <source>
        <dbReference type="ARBA" id="ARBA00022833"/>
    </source>
</evidence>
<accession>A0AA38VXV1</accession>
<dbReference type="GO" id="GO:0000981">
    <property type="term" value="F:DNA-binding transcription factor activity, RNA polymerase II-specific"/>
    <property type="evidence" value="ECO:0007669"/>
    <property type="project" value="InterPro"/>
</dbReference>
<dbReference type="EMBL" id="JANBVO010000001">
    <property type="protein sequence ID" value="KAJ9157223.1"/>
    <property type="molecule type" value="Genomic_DNA"/>
</dbReference>
<evidence type="ECO:0000256" key="8">
    <source>
        <dbReference type="ARBA" id="ARBA00023015"/>
    </source>
</evidence>
<dbReference type="PROSITE" id="PS50157">
    <property type="entry name" value="ZINC_FINGER_C2H2_2"/>
    <property type="match status" value="2"/>
</dbReference>
<evidence type="ECO:0000256" key="2">
    <source>
        <dbReference type="ARBA" id="ARBA00004496"/>
    </source>
</evidence>
<feature type="domain" description="C2H2-type" evidence="15">
    <location>
        <begin position="493"/>
        <end position="515"/>
    </location>
</feature>
<keyword evidence="10" id="KW-0804">Transcription</keyword>
<dbReference type="SUPFAM" id="SSF57667">
    <property type="entry name" value="beta-beta-alpha zinc fingers"/>
    <property type="match status" value="1"/>
</dbReference>
<evidence type="ECO:0000313" key="16">
    <source>
        <dbReference type="EMBL" id="KAJ9157223.1"/>
    </source>
</evidence>
<dbReference type="GO" id="GO:0005737">
    <property type="term" value="C:cytoplasm"/>
    <property type="evidence" value="ECO:0007669"/>
    <property type="project" value="UniProtKB-SubCell"/>
</dbReference>
<dbReference type="PANTHER" id="PTHR40626:SF11">
    <property type="entry name" value="ZINC FINGER PROTEIN YPR022C"/>
    <property type="match status" value="1"/>
</dbReference>
<sequence>MEPMTTQVMAPAAFFYYSPDPNPENRQHGHFTQHPSMQQMPIFPVVPVLPSTPIYSRPGSSCSQPPVQMPNSFTSVPAQLTPRASPQPQAMHQKPVIVLETEQFCEADGVYNPSTPPLSSSGSVISSPGSCEILATPLNPMFSGLDGFEGAKQEVDLQTERFPSYDWTSCASPPMTPVYLQSQAPQAGKFVSLNSQASNSSDLLSTTSCPSLSPSPSPYARSVASEQDVDFCDPRNLTVGSVNSTLAPEYSALPTFRAGDDEEHNFVLRGEAFAKAQQQVSAVSQPGAAFDFTPPIPHGLPTFDDFSDLESEDDFVNGLVNLGDHPPVTQISRSRASSDAVSLGHESYCCGDSFEDFEDSDVLDLSACLPSPSDSAAESDGHRDKRVKKETESQKTGPKMDSAADSKSEDGTDNHYDQGNSGSDSKSNSANSSGSENAASAPTPAPANRRGRKQSLTEDPSKTFVCEICNRRFRRQEHLKRHYRSLHTQEKPFECQECGKKFSRSDNLAQHARTHGSGAIVMSFIDDVDNVNGTGYGHPNMYTTAPPSAAAGAGGDDYHTLGKILFQVAAEIPGSASELSSDEGTSETLDKKKRKRAD</sequence>
<dbReference type="InterPro" id="IPR051059">
    <property type="entry name" value="VerF-like"/>
</dbReference>
<comment type="caution">
    <text evidence="16">The sequence shown here is derived from an EMBL/GenBank/DDBJ whole genome shotgun (WGS) entry which is preliminary data.</text>
</comment>
<reference evidence="16" key="1">
    <citation type="submission" date="2022-07" db="EMBL/GenBank/DDBJ databases">
        <title>Fungi with potential for degradation of polypropylene.</title>
        <authorList>
            <person name="Gostincar C."/>
        </authorList>
    </citation>
    <scope>NUCLEOTIDE SEQUENCE</scope>
    <source>
        <strain evidence="16">EXF-13308</strain>
    </source>
</reference>
<keyword evidence="5" id="KW-0677">Repeat</keyword>
<keyword evidence="11" id="KW-0539">Nucleus</keyword>
<evidence type="ECO:0000256" key="9">
    <source>
        <dbReference type="ARBA" id="ARBA00023026"/>
    </source>
</evidence>
<keyword evidence="6 13" id="KW-0863">Zinc-finger</keyword>
<protein>
    <recommendedName>
        <fullName evidence="12">C2H2-type transcription factor MSN2</fullName>
    </recommendedName>
</protein>
<evidence type="ECO:0000256" key="12">
    <source>
        <dbReference type="ARBA" id="ARBA00093629"/>
    </source>
</evidence>
<dbReference type="FunFam" id="3.30.160.60:FF:000141">
    <property type="entry name" value="C2H2 zinc finger protein"/>
    <property type="match status" value="1"/>
</dbReference>
<dbReference type="Proteomes" id="UP001174694">
    <property type="component" value="Unassembled WGS sequence"/>
</dbReference>
<dbReference type="InterPro" id="IPR036236">
    <property type="entry name" value="Znf_C2H2_sf"/>
</dbReference>
<evidence type="ECO:0000259" key="15">
    <source>
        <dbReference type="PROSITE" id="PS50157"/>
    </source>
</evidence>
<feature type="compositionally biased region" description="Low complexity" evidence="14">
    <location>
        <begin position="419"/>
        <end position="442"/>
    </location>
</feature>
<proteinExistence type="predicted"/>
<evidence type="ECO:0000256" key="10">
    <source>
        <dbReference type="ARBA" id="ARBA00023163"/>
    </source>
</evidence>
<dbReference type="GO" id="GO:0000978">
    <property type="term" value="F:RNA polymerase II cis-regulatory region sequence-specific DNA binding"/>
    <property type="evidence" value="ECO:0007669"/>
    <property type="project" value="InterPro"/>
</dbReference>
<evidence type="ECO:0000256" key="3">
    <source>
        <dbReference type="ARBA" id="ARBA00022490"/>
    </source>
</evidence>
<dbReference type="GO" id="GO:0005634">
    <property type="term" value="C:nucleus"/>
    <property type="evidence" value="ECO:0007669"/>
    <property type="project" value="UniProtKB-SubCell"/>
</dbReference>
<dbReference type="PROSITE" id="PS00028">
    <property type="entry name" value="ZINC_FINGER_C2H2_1"/>
    <property type="match status" value="2"/>
</dbReference>
<evidence type="ECO:0000313" key="17">
    <source>
        <dbReference type="Proteomes" id="UP001174694"/>
    </source>
</evidence>
<keyword evidence="7" id="KW-0862">Zinc</keyword>
<keyword evidence="4" id="KW-0479">Metal-binding</keyword>
<dbReference type="GO" id="GO:0000785">
    <property type="term" value="C:chromatin"/>
    <property type="evidence" value="ECO:0007669"/>
    <property type="project" value="TreeGrafter"/>
</dbReference>
<gene>
    <name evidence="16" type="ORF">NKR23_g4</name>
</gene>
<dbReference type="SMART" id="SM00355">
    <property type="entry name" value="ZnF_C2H2"/>
    <property type="match status" value="2"/>
</dbReference>
<evidence type="ECO:0000256" key="4">
    <source>
        <dbReference type="ARBA" id="ARBA00022723"/>
    </source>
</evidence>
<keyword evidence="17" id="KW-1185">Reference proteome</keyword>
<dbReference type="PANTHER" id="PTHR40626">
    <property type="entry name" value="MIP31509P"/>
    <property type="match status" value="1"/>
</dbReference>
<keyword evidence="9" id="KW-0843">Virulence</keyword>
<feature type="region of interest" description="Disordered" evidence="14">
    <location>
        <begin position="574"/>
        <end position="598"/>
    </location>
</feature>